<evidence type="ECO:0000256" key="6">
    <source>
        <dbReference type="ARBA" id="ARBA00022729"/>
    </source>
</evidence>
<dbReference type="HOGENOM" id="CLU_063084_6_1_1"/>
<dbReference type="AlphaFoldDB" id="A0A0C2EX99"/>
<evidence type="ECO:0000256" key="3">
    <source>
        <dbReference type="ARBA" id="ARBA00010031"/>
    </source>
</evidence>
<evidence type="ECO:0000313" key="13">
    <source>
        <dbReference type="Proteomes" id="UP000031575"/>
    </source>
</evidence>
<dbReference type="VEuPathDB" id="FungiDB:SPBR_02135"/>
<feature type="domain" description="CFEM" evidence="11">
    <location>
        <begin position="8"/>
        <end position="111"/>
    </location>
</feature>
<dbReference type="OrthoDB" id="3767534at2759"/>
<evidence type="ECO:0000256" key="5">
    <source>
        <dbReference type="ARBA" id="ARBA00022622"/>
    </source>
</evidence>
<keyword evidence="7 9" id="KW-1015">Disulfide bond</keyword>
<proteinExistence type="inferred from homology"/>
<dbReference type="InterPro" id="IPR008427">
    <property type="entry name" value="Extracellular_membr_CFEM_dom"/>
</dbReference>
<evidence type="ECO:0000256" key="8">
    <source>
        <dbReference type="ARBA" id="ARBA00023288"/>
    </source>
</evidence>
<keyword evidence="5" id="KW-0325">Glycoprotein</keyword>
<gene>
    <name evidence="12" type="ORF">SPBR_02135</name>
</gene>
<sequence>MLYTLSFVALLAVAQAQVTPPPCSPCTAAIAAVPSCASGCILSAAVTNAGCTDGGYACQCAQSAAIQNAALGCVVADCGLATGLQVLSAVSTVCSCVTTSGCAAAAAAATA</sequence>
<keyword evidence="5" id="KW-0336">GPI-anchor</keyword>
<dbReference type="GeneID" id="63675363"/>
<evidence type="ECO:0000256" key="1">
    <source>
        <dbReference type="ARBA" id="ARBA00004589"/>
    </source>
</evidence>
<name>A0A0C2EX99_9PEZI</name>
<feature type="disulfide bond" evidence="9">
    <location>
        <begin position="51"/>
        <end position="58"/>
    </location>
</feature>
<protein>
    <recommendedName>
        <fullName evidence="11">CFEM domain-containing protein</fullName>
    </recommendedName>
</protein>
<dbReference type="Proteomes" id="UP000031575">
    <property type="component" value="Unassembled WGS sequence"/>
</dbReference>
<dbReference type="EMBL" id="AWTV01000007">
    <property type="protein sequence ID" value="KIH91209.1"/>
    <property type="molecule type" value="Genomic_DNA"/>
</dbReference>
<evidence type="ECO:0000256" key="9">
    <source>
        <dbReference type="PROSITE-ProRule" id="PRU01356"/>
    </source>
</evidence>
<dbReference type="PROSITE" id="PS52012">
    <property type="entry name" value="CFEM"/>
    <property type="match status" value="1"/>
</dbReference>
<comment type="caution">
    <text evidence="12">The sequence shown here is derived from an EMBL/GenBank/DDBJ whole genome shotgun (WGS) entry which is preliminary data.</text>
</comment>
<evidence type="ECO:0000256" key="4">
    <source>
        <dbReference type="ARBA" id="ARBA00022525"/>
    </source>
</evidence>
<evidence type="ECO:0000256" key="7">
    <source>
        <dbReference type="ARBA" id="ARBA00023157"/>
    </source>
</evidence>
<evidence type="ECO:0000256" key="10">
    <source>
        <dbReference type="SAM" id="SignalP"/>
    </source>
</evidence>
<dbReference type="RefSeq" id="XP_040619219.1">
    <property type="nucleotide sequence ID" value="XM_040760442.1"/>
</dbReference>
<feature type="signal peptide" evidence="10">
    <location>
        <begin position="1"/>
        <end position="16"/>
    </location>
</feature>
<evidence type="ECO:0000313" key="12">
    <source>
        <dbReference type="EMBL" id="KIH91209.1"/>
    </source>
</evidence>
<reference evidence="12 13" key="1">
    <citation type="journal article" date="2014" name="BMC Genomics">
        <title>Comparative genomics of the major fungal agents of human and animal Sporotrichosis: Sporothrix schenckii and Sporothrix brasiliensis.</title>
        <authorList>
            <person name="Teixeira M.M."/>
            <person name="de Almeida L.G."/>
            <person name="Kubitschek-Barreira P."/>
            <person name="Alves F.L."/>
            <person name="Kioshima E.S."/>
            <person name="Abadio A.K."/>
            <person name="Fernandes L."/>
            <person name="Derengowski L.S."/>
            <person name="Ferreira K.S."/>
            <person name="Souza R.C."/>
            <person name="Ruiz J.C."/>
            <person name="de Andrade N.C."/>
            <person name="Paes H.C."/>
            <person name="Nicola A.M."/>
            <person name="Albuquerque P."/>
            <person name="Gerber A.L."/>
            <person name="Martins V.P."/>
            <person name="Peconick L.D."/>
            <person name="Neto A.V."/>
            <person name="Chaucanez C.B."/>
            <person name="Silva P.A."/>
            <person name="Cunha O.L."/>
            <person name="de Oliveira F.F."/>
            <person name="dos Santos T.C."/>
            <person name="Barros A.L."/>
            <person name="Soares M.A."/>
            <person name="de Oliveira L.M."/>
            <person name="Marini M.M."/>
            <person name="Villalobos-Duno H."/>
            <person name="Cunha M.M."/>
            <person name="de Hoog S."/>
            <person name="da Silveira J.F."/>
            <person name="Henrissat B."/>
            <person name="Nino-Vega G.A."/>
            <person name="Cisalpino P.S."/>
            <person name="Mora-Montes H.M."/>
            <person name="Almeida S.R."/>
            <person name="Stajich J.E."/>
            <person name="Lopes-Bezerra L.M."/>
            <person name="Vasconcelos A.T."/>
            <person name="Felipe M.S."/>
        </authorList>
    </citation>
    <scope>NUCLEOTIDE SEQUENCE [LARGE SCALE GENOMIC DNA]</scope>
    <source>
        <strain evidence="12 13">5110</strain>
    </source>
</reference>
<dbReference type="GO" id="GO:0098552">
    <property type="term" value="C:side of membrane"/>
    <property type="evidence" value="ECO:0007669"/>
    <property type="project" value="UniProtKB-KW"/>
</dbReference>
<keyword evidence="4" id="KW-0964">Secreted</keyword>
<comment type="similarity">
    <text evidence="3">Belongs to the RBT5 family.</text>
</comment>
<keyword evidence="5" id="KW-0472">Membrane</keyword>
<feature type="chain" id="PRO_5002164988" description="CFEM domain-containing protein" evidence="10">
    <location>
        <begin position="17"/>
        <end position="111"/>
    </location>
</feature>
<keyword evidence="13" id="KW-1185">Reference proteome</keyword>
<dbReference type="Pfam" id="PF05730">
    <property type="entry name" value="CFEM"/>
    <property type="match status" value="1"/>
</dbReference>
<keyword evidence="6 10" id="KW-0732">Signal</keyword>
<evidence type="ECO:0000256" key="2">
    <source>
        <dbReference type="ARBA" id="ARBA00004613"/>
    </source>
</evidence>
<evidence type="ECO:0000259" key="11">
    <source>
        <dbReference type="PROSITE" id="PS52012"/>
    </source>
</evidence>
<accession>A0A0C2EX99</accession>
<comment type="subcellular location">
    <subcellularLocation>
        <location evidence="1">Membrane</location>
        <topology evidence="1">Lipid-anchor</topology>
        <topology evidence="1">GPI-anchor</topology>
    </subcellularLocation>
    <subcellularLocation>
        <location evidence="2">Secreted</location>
    </subcellularLocation>
</comment>
<dbReference type="GO" id="GO:0005576">
    <property type="term" value="C:extracellular region"/>
    <property type="evidence" value="ECO:0007669"/>
    <property type="project" value="UniProtKB-SubCell"/>
</dbReference>
<keyword evidence="8" id="KW-0449">Lipoprotein</keyword>
<organism evidence="12 13">
    <name type="scientific">Sporothrix brasiliensis 5110</name>
    <dbReference type="NCBI Taxonomy" id="1398154"/>
    <lineage>
        <taxon>Eukaryota</taxon>
        <taxon>Fungi</taxon>
        <taxon>Dikarya</taxon>
        <taxon>Ascomycota</taxon>
        <taxon>Pezizomycotina</taxon>
        <taxon>Sordariomycetes</taxon>
        <taxon>Sordariomycetidae</taxon>
        <taxon>Ophiostomatales</taxon>
        <taxon>Ophiostomataceae</taxon>
        <taxon>Sporothrix</taxon>
    </lineage>
</organism>
<comment type="caution">
    <text evidence="9">Lacks conserved residue(s) required for the propagation of feature annotation.</text>
</comment>